<dbReference type="RefSeq" id="WP_156229657.1">
    <property type="nucleotide sequence ID" value="NZ_CP046455.1"/>
</dbReference>
<sequence length="60" mass="6576">MPIIQVTLIEGREDAVVENFIREVARTAAETLDAPLSSVRVMVNTVAPNYFAVGDQLKSE</sequence>
<evidence type="ECO:0000313" key="4">
    <source>
        <dbReference type="Proteomes" id="UP000424462"/>
    </source>
</evidence>
<feature type="domain" description="4-oxalocrotonate tautomerase-like" evidence="2">
    <location>
        <begin position="2"/>
        <end position="58"/>
    </location>
</feature>
<dbReference type="InterPro" id="IPR014347">
    <property type="entry name" value="Tautomerase/MIF_sf"/>
</dbReference>
<dbReference type="EMBL" id="CP046455">
    <property type="protein sequence ID" value="QGU06045.1"/>
    <property type="molecule type" value="Genomic_DNA"/>
</dbReference>
<organism evidence="3 4">
    <name type="scientific">Corynebacterium occultum</name>
    <dbReference type="NCBI Taxonomy" id="2675219"/>
    <lineage>
        <taxon>Bacteria</taxon>
        <taxon>Bacillati</taxon>
        <taxon>Actinomycetota</taxon>
        <taxon>Actinomycetes</taxon>
        <taxon>Mycobacteriales</taxon>
        <taxon>Corynebacteriaceae</taxon>
        <taxon>Corynebacterium</taxon>
    </lineage>
</organism>
<dbReference type="InterPro" id="IPR004370">
    <property type="entry name" value="4-OT-like_dom"/>
</dbReference>
<dbReference type="Pfam" id="PF01361">
    <property type="entry name" value="Tautomerase"/>
    <property type="match status" value="1"/>
</dbReference>
<protein>
    <submittedName>
        <fullName evidence="3">2-hydroxymuconate tautomerase</fullName>
        <ecNumber evidence="3">5.3.2.6</ecNumber>
    </submittedName>
</protein>
<dbReference type="AlphaFoldDB" id="A0A6B8W3R6"/>
<dbReference type="KEGG" id="cok:COCCU_00385"/>
<reference evidence="3 4" key="1">
    <citation type="submission" date="2019-11" db="EMBL/GenBank/DDBJ databases">
        <title>Complete genome sequence of Corynebacterium kalinowskii 1959, a novel Corynebacterium species isolated from soil of a small paddock in Vilsendorf, Germany.</title>
        <authorList>
            <person name="Schaffert L."/>
            <person name="Ruwe M."/>
            <person name="Milse J."/>
            <person name="Hanuschka K."/>
            <person name="Ortseifen V."/>
            <person name="Droste J."/>
            <person name="Brandt D."/>
            <person name="Schlueter L."/>
            <person name="Kutter Y."/>
            <person name="Vinke S."/>
            <person name="Viehoefer P."/>
            <person name="Jacob L."/>
            <person name="Luebke N.-C."/>
            <person name="Schulte-Berndt E."/>
            <person name="Hain C."/>
            <person name="Linder M."/>
            <person name="Schmidt P."/>
            <person name="Wollenschlaeger L."/>
            <person name="Luttermann T."/>
            <person name="Thieme E."/>
            <person name="Hassa J."/>
            <person name="Haak M."/>
            <person name="Wittchen M."/>
            <person name="Mentz A."/>
            <person name="Persicke M."/>
            <person name="Busche T."/>
            <person name="Ruckert C."/>
        </authorList>
    </citation>
    <scope>NUCLEOTIDE SEQUENCE [LARGE SCALE GENOMIC DNA]</scope>
    <source>
        <strain evidence="3 4">2039</strain>
    </source>
</reference>
<keyword evidence="4" id="KW-1185">Reference proteome</keyword>
<dbReference type="SUPFAM" id="SSF55331">
    <property type="entry name" value="Tautomerase/MIF"/>
    <property type="match status" value="1"/>
</dbReference>
<gene>
    <name evidence="3" type="primary">xylH</name>
    <name evidence="3" type="ORF">COCCU_00385</name>
</gene>
<dbReference type="EC" id="5.3.2.6" evidence="3"/>
<keyword evidence="1 3" id="KW-0413">Isomerase</keyword>
<name>A0A6B8W3R6_9CORY</name>
<evidence type="ECO:0000256" key="1">
    <source>
        <dbReference type="ARBA" id="ARBA00023235"/>
    </source>
</evidence>
<proteinExistence type="predicted"/>
<dbReference type="Proteomes" id="UP000424462">
    <property type="component" value="Chromosome"/>
</dbReference>
<dbReference type="GO" id="GO:0016853">
    <property type="term" value="F:isomerase activity"/>
    <property type="evidence" value="ECO:0007669"/>
    <property type="project" value="UniProtKB-KW"/>
</dbReference>
<evidence type="ECO:0000259" key="2">
    <source>
        <dbReference type="Pfam" id="PF01361"/>
    </source>
</evidence>
<dbReference type="Gene3D" id="3.30.429.10">
    <property type="entry name" value="Macrophage Migration Inhibitory Factor"/>
    <property type="match status" value="1"/>
</dbReference>
<evidence type="ECO:0000313" key="3">
    <source>
        <dbReference type="EMBL" id="QGU06045.1"/>
    </source>
</evidence>
<accession>A0A6B8W3R6</accession>